<dbReference type="GO" id="GO:0006370">
    <property type="term" value="P:7-methylguanosine mRNA capping"/>
    <property type="evidence" value="ECO:0007669"/>
    <property type="project" value="UniProtKB-UniRule"/>
</dbReference>
<keyword evidence="1" id="KW-0539">Nucleus</keyword>
<evidence type="ECO:0000256" key="1">
    <source>
        <dbReference type="RuleBase" id="RU368012"/>
    </source>
</evidence>
<dbReference type="InterPro" id="IPR029063">
    <property type="entry name" value="SAM-dependent_MTases_sf"/>
</dbReference>
<keyword evidence="1" id="KW-0507">mRNA processing</keyword>
<name>A0AAV7Y9F0_9EUKA</name>
<reference evidence="3" key="2">
    <citation type="submission" date="2022-08" db="EMBL/GenBank/DDBJ databases">
        <title>Novel sulphate-reducing endosymbionts in the free-living metamonad Anaeramoeba.</title>
        <authorList>
            <person name="Jerlstrom-Hultqvist J."/>
            <person name="Cepicka I."/>
            <person name="Gallot-Lavallee L."/>
            <person name="Salas-Leiva D."/>
            <person name="Curtis B.A."/>
            <person name="Zahonova K."/>
            <person name="Pipaliya S."/>
            <person name="Dacks J."/>
            <person name="Roger A.J."/>
        </authorList>
    </citation>
    <scope>NUCLEOTIDE SEQUENCE</scope>
    <source>
        <strain evidence="3">Busselton2</strain>
    </source>
</reference>
<sequence>MEEKEIELFSLYDDEDYNNTSTDSRLKPPIYNLNSNLNNPFLQIEEFYTLSHYESVETEDIERLTIKYLTVEDIPVSKPGYIDLEKYCNPDLVQKMWGIKNQLGGHNRKNLIKARTSINPFEKIGKAIFQNRAALKLANLDYLLYLIKKDRKCVFADICGGPGGFTEYIYWRKKGNAHGFGITLKCGDNDWKLESFRNDAPHDNFIKLYGKDQTGDLTKNENMKDFAKNVREQTNDKGVDIVVADGGFSVEENPNLQEIYLQQLILCQFLTMFTILNKGGSFVCKVFDLLHPFTVGLLYILSANFEKFSIVKPYSSRPANSEKYIVCQGLIERFPQDVLDYLFEINNRMNSSDLKNNNLHLQALVDESNFQNNGFLRFIQNTNIRLIERQIRFLGNFVQVLKKSSIHKIYDQVLMKEICLTRWNIPFEIPNSRKIQENLLTNSTDNNNKDTELKKRRVVRRRSSSNLQSSKNQGILGMNNDKLLQSVQQYLQKHKKK</sequence>
<comment type="caution">
    <text evidence="3">The sequence shown here is derived from an EMBL/GenBank/DDBJ whole genome shotgun (WGS) entry which is preliminary data.</text>
</comment>
<dbReference type="InterPro" id="IPR025816">
    <property type="entry name" value="RrmJ-type_MeTrfase"/>
</dbReference>
<comment type="function">
    <text evidence="1">S-adenosyl-L-methionine-dependent methyltransferase that mediates RNA cap1 2'-O-ribose methylation to the 5'-cap structure of RNAs. Methylates the ribose of the first nucleotide of a m(7)GpppG-capped mRNA to produce m(7)GpppNmp (cap1).</text>
</comment>
<keyword evidence="1" id="KW-0506">mRNA capping</keyword>
<evidence type="ECO:0000313" key="5">
    <source>
        <dbReference type="Proteomes" id="UP001146793"/>
    </source>
</evidence>
<feature type="domain" description="RrmJ-type SAM-dependent 2'-O-MTase" evidence="2">
    <location>
        <begin position="128"/>
        <end position="331"/>
    </location>
</feature>
<dbReference type="GO" id="GO:0003676">
    <property type="term" value="F:nucleic acid binding"/>
    <property type="evidence" value="ECO:0007669"/>
    <property type="project" value="UniProtKB-UniRule"/>
</dbReference>
<dbReference type="PANTHER" id="PTHR16121:SF0">
    <property type="entry name" value="CAP-SPECIFIC MRNA (NUCLEOSIDE-2'-O-)-METHYLTRANSFERASE 1"/>
    <property type="match status" value="1"/>
</dbReference>
<gene>
    <name evidence="3" type="ORF">M0812_27670</name>
    <name evidence="4" type="ORF">M0813_03909</name>
</gene>
<dbReference type="AlphaFoldDB" id="A0AAV7Y9F0"/>
<accession>A0AAV7Y9F0</accession>
<evidence type="ECO:0000259" key="2">
    <source>
        <dbReference type="PROSITE" id="PS51613"/>
    </source>
</evidence>
<dbReference type="InterPro" id="IPR050851">
    <property type="entry name" value="mRNA_Cap_2O-Ribose_MeTrfase"/>
</dbReference>
<dbReference type="GO" id="GO:0032259">
    <property type="term" value="P:methylation"/>
    <property type="evidence" value="ECO:0007669"/>
    <property type="project" value="UniProtKB-KW"/>
</dbReference>
<dbReference type="GO" id="GO:0004483">
    <property type="term" value="F:methyltransferase cap1 activity"/>
    <property type="evidence" value="ECO:0007669"/>
    <property type="project" value="UniProtKB-UniRule"/>
</dbReference>
<dbReference type="Pfam" id="PF01728">
    <property type="entry name" value="FtsJ"/>
    <property type="match status" value="1"/>
</dbReference>
<dbReference type="GO" id="GO:0005634">
    <property type="term" value="C:nucleus"/>
    <property type="evidence" value="ECO:0007669"/>
    <property type="project" value="UniProtKB-SubCell"/>
</dbReference>
<evidence type="ECO:0000313" key="6">
    <source>
        <dbReference type="Proteomes" id="UP001150062"/>
    </source>
</evidence>
<keyword evidence="6" id="KW-1185">Reference proteome</keyword>
<evidence type="ECO:0000313" key="3">
    <source>
        <dbReference type="EMBL" id="KAJ3425235.1"/>
    </source>
</evidence>
<dbReference type="GO" id="GO:0005737">
    <property type="term" value="C:cytoplasm"/>
    <property type="evidence" value="ECO:0007669"/>
    <property type="project" value="TreeGrafter"/>
</dbReference>
<keyword evidence="1" id="KW-0808">Transferase</keyword>
<dbReference type="SUPFAM" id="SSF53335">
    <property type="entry name" value="S-adenosyl-L-methionine-dependent methyltransferases"/>
    <property type="match status" value="1"/>
</dbReference>
<comment type="subcellular location">
    <subcellularLocation>
        <location evidence="1">Nucleus</location>
    </subcellularLocation>
</comment>
<reference evidence="4" key="1">
    <citation type="submission" date="2022-08" db="EMBL/GenBank/DDBJ databases">
        <title>Novel sulfate-reducing endosymbionts in the free-living metamonad Anaeramoeba.</title>
        <authorList>
            <person name="Jerlstrom-Hultqvist J."/>
            <person name="Cepicka I."/>
            <person name="Gallot-Lavallee L."/>
            <person name="Salas-Leiva D."/>
            <person name="Curtis B.A."/>
            <person name="Zahonova K."/>
            <person name="Pipaliya S."/>
            <person name="Dacks J."/>
            <person name="Roger A.J."/>
        </authorList>
    </citation>
    <scope>NUCLEOTIDE SEQUENCE</scope>
    <source>
        <strain evidence="4">Schooner1</strain>
    </source>
</reference>
<evidence type="ECO:0000313" key="4">
    <source>
        <dbReference type="EMBL" id="KAJ6235225.1"/>
    </source>
</evidence>
<dbReference type="EC" id="2.1.1.57" evidence="1"/>
<dbReference type="Proteomes" id="UP001150062">
    <property type="component" value="Unassembled WGS sequence"/>
</dbReference>
<dbReference type="InterPro" id="IPR002877">
    <property type="entry name" value="RNA_MeTrfase_FtsJ_dom"/>
</dbReference>
<proteinExistence type="predicted"/>
<dbReference type="GO" id="GO:0016556">
    <property type="term" value="P:mRNA modification"/>
    <property type="evidence" value="ECO:0007669"/>
    <property type="project" value="UniProtKB-UniRule"/>
</dbReference>
<dbReference type="EMBL" id="JANTQA010000070">
    <property type="protein sequence ID" value="KAJ3425235.1"/>
    <property type="molecule type" value="Genomic_DNA"/>
</dbReference>
<keyword evidence="1" id="KW-0489">Methyltransferase</keyword>
<protein>
    <recommendedName>
        <fullName evidence="1">Cap-specific mRNA (nucleoside-2'-O-)-methyltransferase 1</fullName>
        <ecNumber evidence="1">2.1.1.57</ecNumber>
    </recommendedName>
    <alternativeName>
        <fullName evidence="1">Cap1 2'O-ribose methyltransferase 1</fullName>
    </alternativeName>
</protein>
<dbReference type="Proteomes" id="UP001146793">
    <property type="component" value="Unassembled WGS sequence"/>
</dbReference>
<dbReference type="EMBL" id="JAOAOG010000264">
    <property type="protein sequence ID" value="KAJ6235225.1"/>
    <property type="molecule type" value="Genomic_DNA"/>
</dbReference>
<dbReference type="Gene3D" id="3.40.50.12760">
    <property type="match status" value="1"/>
</dbReference>
<dbReference type="PROSITE" id="PS51613">
    <property type="entry name" value="SAM_MT_RRMJ"/>
    <property type="match status" value="1"/>
</dbReference>
<dbReference type="PANTHER" id="PTHR16121">
    <property type="entry name" value="CAP-SPECIFIC MRNA (NUCLEOSIDE-2'-O-)-METHYLTRANSFERASE 1-RELATED"/>
    <property type="match status" value="1"/>
</dbReference>
<keyword evidence="1" id="KW-0949">S-adenosyl-L-methionine</keyword>
<comment type="catalytic activity">
    <reaction evidence="1">
        <text>a 5'-end (N(7)-methyl 5'-triphosphoguanosine)-ribonucleoside in mRNA + S-adenosyl-L-methionine = a 5'-end (N(7)-methyl 5'-triphosphoguanosine)-(2'-O-methyl-ribonucleoside) in mRNA + S-adenosyl-L-homocysteine + H(+)</text>
        <dbReference type="Rhea" id="RHEA:67020"/>
        <dbReference type="Rhea" id="RHEA-COMP:17167"/>
        <dbReference type="Rhea" id="RHEA-COMP:17168"/>
        <dbReference type="ChEBI" id="CHEBI:15378"/>
        <dbReference type="ChEBI" id="CHEBI:57856"/>
        <dbReference type="ChEBI" id="CHEBI:59789"/>
        <dbReference type="ChEBI" id="CHEBI:156461"/>
        <dbReference type="ChEBI" id="CHEBI:167609"/>
        <dbReference type="EC" id="2.1.1.57"/>
    </reaction>
</comment>
<organism evidence="3 5">
    <name type="scientific">Anaeramoeba flamelloides</name>
    <dbReference type="NCBI Taxonomy" id="1746091"/>
    <lineage>
        <taxon>Eukaryota</taxon>
        <taxon>Metamonada</taxon>
        <taxon>Anaeramoebidae</taxon>
        <taxon>Anaeramoeba</taxon>
    </lineage>
</organism>